<keyword evidence="1" id="KW-1133">Transmembrane helix</keyword>
<comment type="caution">
    <text evidence="2">The sequence shown here is derived from an EMBL/GenBank/DDBJ whole genome shotgun (WGS) entry which is preliminary data.</text>
</comment>
<dbReference type="Proteomes" id="UP000034837">
    <property type="component" value="Unassembled WGS sequence"/>
</dbReference>
<accession>A0A0G1A738</accession>
<reference evidence="2 3" key="1">
    <citation type="journal article" date="2015" name="Nature">
        <title>rRNA introns, odd ribosomes, and small enigmatic genomes across a large radiation of phyla.</title>
        <authorList>
            <person name="Brown C.T."/>
            <person name="Hug L.A."/>
            <person name="Thomas B.C."/>
            <person name="Sharon I."/>
            <person name="Castelle C.J."/>
            <person name="Singh A."/>
            <person name="Wilkins M.J."/>
            <person name="Williams K.H."/>
            <person name="Banfield J.F."/>
        </authorList>
    </citation>
    <scope>NUCLEOTIDE SEQUENCE [LARGE SCALE GENOMIC DNA]</scope>
</reference>
<evidence type="ECO:0000256" key="1">
    <source>
        <dbReference type="SAM" id="Phobius"/>
    </source>
</evidence>
<feature type="transmembrane region" description="Helical" evidence="1">
    <location>
        <begin position="30"/>
        <end position="55"/>
    </location>
</feature>
<organism evidence="2 3">
    <name type="scientific">Candidatus Magasanikbacteria bacterium GW2011_GWA2_42_32</name>
    <dbReference type="NCBI Taxonomy" id="1619039"/>
    <lineage>
        <taxon>Bacteria</taxon>
        <taxon>Candidatus Magasanikiibacteriota</taxon>
    </lineage>
</organism>
<protein>
    <submittedName>
        <fullName evidence="2">Uncharacterized protein</fullName>
    </submittedName>
</protein>
<sequence length="1358" mass="140523">MCLNPPAGGHDRKKELNSFMTDVLKMGKKVLTIGVVATTILWSVGVAAFVAPLIAKADTTVTLTAGDVIQGASTKNVFYYAADGKRYTFPTQDVAFSWLKDWTTVKTISDAQLGGITIGGTVAYRPGTQLVKIQTDPKVYAVEANGSLRWIETASIAQALWGTNWGARLRDVDPSIFPYVYKISAASVNTTTYPVGSLVKMGADYYYINAAASKQKVTAEGLTANGFQTKFAATATDLSAYTTGADLVAKDANLTTVAGTTVVGGTTPVTPVTAGSLTVALASDTPASGSLIVSDTASDSSDSSGRTPMARFNFTASADGAVKVKTIKMKQIGVSANNDIATLYIYDGDTFIAQHSALSEKVFTFNASAGLFTVPAGTTKTITVRADMSDNLNSGPTIGMQIAAAADVVIDGTGTVGMSAPLSGNLFTYIAVSDNGYAQITNIAPSGDNTVNPGTNNFSVWSLQIQGGDQILKLNRVKFSEAGSVAKADLANFKLYEGGVQIGSAIASMADDLTVEFKDLNFTIGKGLAKTLELRADVVSGSSRTFRFMVQNIYDIDILDTSYGNLVQPDNATEATWAVRYQGNASTYETTINAGTLTVSLNSTTPTGNIAQGATQVEIAKYDFKAVGEDVKVTDVYFKTDSTGNEVGLDNVAMFVDGSQIGVTADLAADNTAVQWTFGSSFIIPATQTKTLVIKADVKNAASTNLTAGSVVTPTLNSTAGNATTQTSLTAISLASSLDASALTVSSGALSVAQNNSLPDGTSANPNGITNEADVKIASYKITAGAAEGVTVNQLVIKDDGAGTYQLGDVFYNLVAKINGVQVGETQANLDSAGEDGSYTLTVSPSVEITAGQSATVDIYASVLSGQSITTAEAVLDLDSVTYYKKVSQTSATYDTDQVNQAVYIAANGTLSVTLASDNPASQIVTMGMASTDRVGLGKFSLTATTEDVKLESLIIFDQMTVQGATSAQATSTMTNFGLYTDGATAPLNSLEVNLTATATPNTNSGYAVFNLNPVLVIPKGTTVNLTVKAQPNTYLNSSAGVTHALRLENAAQSLNSQTRSILARGAKSNVAINVPSTDVTANTMVLYRTKPSITSAAASTKLSSGSTVTLANFNVTASPTQASLKKLTFNVSISDTTTTTGILTLDDFAFYKDDVLLNPASEVYIFDGSSTAAARELDTTGTGCMTTDSFDLGCAATNVPVTGTGTVIVVFATEVKVPVSGANFKLKARVQNVSGVSTDGDAVTTELVNDDSLASGGTAVTTNYNMYYLDALPGAFYGGTAGGYGIGLNSAAAGAGTAYEGNFIWSDESQGSSHAYATLSGAAGSVATAYASSETQEWTAGYRVGSLNTGISWTAQK</sequence>
<dbReference type="EMBL" id="LCDO01000005">
    <property type="protein sequence ID" value="KKS56840.1"/>
    <property type="molecule type" value="Genomic_DNA"/>
</dbReference>
<name>A0A0G1A738_9BACT</name>
<keyword evidence="1" id="KW-0812">Transmembrane</keyword>
<keyword evidence="1" id="KW-0472">Membrane</keyword>
<evidence type="ECO:0000313" key="2">
    <source>
        <dbReference type="EMBL" id="KKS56840.1"/>
    </source>
</evidence>
<gene>
    <name evidence="2" type="ORF">UV20_C0005G0005</name>
</gene>
<evidence type="ECO:0000313" key="3">
    <source>
        <dbReference type="Proteomes" id="UP000034837"/>
    </source>
</evidence>
<proteinExistence type="predicted"/>